<evidence type="ECO:0000313" key="4">
    <source>
        <dbReference type="EMBL" id="NTS65370.1"/>
    </source>
</evidence>
<dbReference type="Gene3D" id="1.10.238.10">
    <property type="entry name" value="EF-hand"/>
    <property type="match status" value="1"/>
</dbReference>
<evidence type="ECO:0000259" key="3">
    <source>
        <dbReference type="Pfam" id="PF13202"/>
    </source>
</evidence>
<protein>
    <recommendedName>
        <fullName evidence="3">EF-hand domain-containing protein</fullName>
    </recommendedName>
</protein>
<dbReference type="RefSeq" id="WP_174193998.1">
    <property type="nucleotide sequence ID" value="NZ_JABULH010000003.1"/>
</dbReference>
<feature type="chain" id="PRO_5045422107" description="EF-hand domain-containing protein" evidence="2">
    <location>
        <begin position="28"/>
        <end position="150"/>
    </location>
</feature>
<dbReference type="EMBL" id="JABULH010000003">
    <property type="protein sequence ID" value="NTS65370.1"/>
    <property type="molecule type" value="Genomic_DNA"/>
</dbReference>
<dbReference type="InterPro" id="IPR011992">
    <property type="entry name" value="EF-hand-dom_pair"/>
</dbReference>
<dbReference type="Proteomes" id="UP000621447">
    <property type="component" value="Unassembled WGS sequence"/>
</dbReference>
<evidence type="ECO:0000256" key="2">
    <source>
        <dbReference type="SAM" id="SignalP"/>
    </source>
</evidence>
<dbReference type="PROSITE" id="PS51257">
    <property type="entry name" value="PROKAR_LIPOPROTEIN"/>
    <property type="match status" value="1"/>
</dbReference>
<keyword evidence="2" id="KW-0732">Signal</keyword>
<feature type="compositionally biased region" description="Basic and acidic residues" evidence="1">
    <location>
        <begin position="121"/>
        <end position="133"/>
    </location>
</feature>
<reference evidence="4 5" key="1">
    <citation type="submission" date="2020-06" db="EMBL/GenBank/DDBJ databases">
        <title>Sphingomonas hominis sp. nov., a member of the Sphingomonas, isolated from the hair of a 22-year-old girl.</title>
        <authorList>
            <person name="Zhang D.-F."/>
            <person name="Cui X.-W."/>
        </authorList>
    </citation>
    <scope>NUCLEOTIDE SEQUENCE [LARGE SCALE GENOMIC DNA]</scope>
    <source>
        <strain evidence="4 5">HHU CXW</strain>
    </source>
</reference>
<dbReference type="SUPFAM" id="SSF47473">
    <property type="entry name" value="EF-hand"/>
    <property type="match status" value="1"/>
</dbReference>
<feature type="domain" description="EF-hand" evidence="3">
    <location>
        <begin position="86"/>
        <end position="103"/>
    </location>
</feature>
<keyword evidence="5" id="KW-1185">Reference proteome</keyword>
<sequence>MIKGYMMRLLLVGGCALTLIACSGKSADEKAMENAELANYTPPFVMSRLDYGGVIERRFRRLDANNNDKLEPSEISPRRRALVMGFDTNKDGAVSVEEWSRGMLVRFDRQDLNHDGTVTSFERERARELHDTDLPTPDDEPANGSAAAAR</sequence>
<proteinExistence type="predicted"/>
<dbReference type="InterPro" id="IPR002048">
    <property type="entry name" value="EF_hand_dom"/>
</dbReference>
<name>A0ABX2JIS8_9SPHN</name>
<feature type="signal peptide" evidence="2">
    <location>
        <begin position="1"/>
        <end position="27"/>
    </location>
</feature>
<accession>A0ABX2JIS8</accession>
<dbReference type="InterPro" id="IPR018247">
    <property type="entry name" value="EF_Hand_1_Ca_BS"/>
</dbReference>
<organism evidence="4 5">
    <name type="scientific">Sphingomonas hominis</name>
    <dbReference type="NCBI Taxonomy" id="2741495"/>
    <lineage>
        <taxon>Bacteria</taxon>
        <taxon>Pseudomonadati</taxon>
        <taxon>Pseudomonadota</taxon>
        <taxon>Alphaproteobacteria</taxon>
        <taxon>Sphingomonadales</taxon>
        <taxon>Sphingomonadaceae</taxon>
        <taxon>Sphingomonas</taxon>
    </lineage>
</organism>
<evidence type="ECO:0000256" key="1">
    <source>
        <dbReference type="SAM" id="MobiDB-lite"/>
    </source>
</evidence>
<gene>
    <name evidence="4" type="ORF">HRV97_09365</name>
</gene>
<comment type="caution">
    <text evidence="4">The sequence shown here is derived from an EMBL/GenBank/DDBJ whole genome shotgun (WGS) entry which is preliminary data.</text>
</comment>
<dbReference type="Pfam" id="PF13202">
    <property type="entry name" value="EF-hand_5"/>
    <property type="match status" value="1"/>
</dbReference>
<feature type="region of interest" description="Disordered" evidence="1">
    <location>
        <begin position="115"/>
        <end position="150"/>
    </location>
</feature>
<evidence type="ECO:0000313" key="5">
    <source>
        <dbReference type="Proteomes" id="UP000621447"/>
    </source>
</evidence>
<dbReference type="PROSITE" id="PS00018">
    <property type="entry name" value="EF_HAND_1"/>
    <property type="match status" value="2"/>
</dbReference>